<protein>
    <submittedName>
        <fullName evidence="2">Uncharacterized protein</fullName>
    </submittedName>
</protein>
<feature type="transmembrane region" description="Helical" evidence="1">
    <location>
        <begin position="53"/>
        <end position="75"/>
    </location>
</feature>
<dbReference type="HOGENOM" id="CLU_1413094_0_0_3"/>
<accession>E0UL36</accession>
<gene>
    <name evidence="2" type="ordered locus">Cyan7822_5810</name>
</gene>
<organism evidence="2 3">
    <name type="scientific">Gloeothece verrucosa (strain PCC 7822)</name>
    <name type="common">Cyanothece sp. (strain PCC 7822)</name>
    <dbReference type="NCBI Taxonomy" id="497965"/>
    <lineage>
        <taxon>Bacteria</taxon>
        <taxon>Bacillati</taxon>
        <taxon>Cyanobacteriota</taxon>
        <taxon>Cyanophyceae</taxon>
        <taxon>Oscillatoriophycideae</taxon>
        <taxon>Chroococcales</taxon>
        <taxon>Aphanothecaceae</taxon>
        <taxon>Gloeothece</taxon>
        <taxon>Gloeothece verrucosa</taxon>
    </lineage>
</organism>
<evidence type="ECO:0000256" key="1">
    <source>
        <dbReference type="SAM" id="Phobius"/>
    </source>
</evidence>
<proteinExistence type="predicted"/>
<keyword evidence="2" id="KW-0614">Plasmid</keyword>
<sequence length="192" mass="21100">MSTHKSRKKSLKVKSVINSTIMDEKSKQIITEAVIVSLSIGGTTSLIQTLPVANFITIVYIYWGGISANWITLLVRLFKKYDYSINQVVIAKLVNAIVQSYATFLVGQGIFTLISSFFPGLGTLGATGANCFIAAYITYLFGETSDGLLAKKEFDIEDIGQLAKTIVRDIATKITPNSLKTFSHIFDEILDE</sequence>
<keyword evidence="1" id="KW-0812">Transmembrane</keyword>
<keyword evidence="1" id="KW-1133">Transmembrane helix</keyword>
<dbReference type="Proteomes" id="UP000008206">
    <property type="component" value="Plasmid Cy782201"/>
</dbReference>
<geneLocation type="plasmid" evidence="2 3">
    <name>Cy782201</name>
</geneLocation>
<dbReference type="KEGG" id="cyj:Cyan7822_5810"/>
<name>E0UL36_GLOV7</name>
<feature type="transmembrane region" description="Helical" evidence="1">
    <location>
        <begin position="124"/>
        <end position="142"/>
    </location>
</feature>
<reference evidence="3" key="1">
    <citation type="journal article" date="2011" name="MBio">
        <title>Novel metabolic attributes of the genus Cyanothece, comprising a group of unicellular nitrogen-fixing Cyanobacteria.</title>
        <authorList>
            <person name="Bandyopadhyay A."/>
            <person name="Elvitigala T."/>
            <person name="Welsh E."/>
            <person name="Stockel J."/>
            <person name="Liberton M."/>
            <person name="Min H."/>
            <person name="Sherman L.A."/>
            <person name="Pakrasi H.B."/>
        </authorList>
    </citation>
    <scope>NUCLEOTIDE SEQUENCE [LARGE SCALE GENOMIC DNA]</scope>
    <source>
        <strain evidence="3">PCC 7822</strain>
        <plasmid evidence="3">Cy782201</plasmid>
    </source>
</reference>
<keyword evidence="1" id="KW-0472">Membrane</keyword>
<dbReference type="EMBL" id="CP002199">
    <property type="protein sequence ID" value="ADN17666.1"/>
    <property type="molecule type" value="Genomic_DNA"/>
</dbReference>
<evidence type="ECO:0000313" key="2">
    <source>
        <dbReference type="EMBL" id="ADN17666.1"/>
    </source>
</evidence>
<feature type="transmembrane region" description="Helical" evidence="1">
    <location>
        <begin position="29"/>
        <end position="47"/>
    </location>
</feature>
<evidence type="ECO:0000313" key="3">
    <source>
        <dbReference type="Proteomes" id="UP000008206"/>
    </source>
</evidence>
<keyword evidence="3" id="KW-1185">Reference proteome</keyword>
<dbReference type="AlphaFoldDB" id="E0UL36"/>
<feature type="transmembrane region" description="Helical" evidence="1">
    <location>
        <begin position="96"/>
        <end position="118"/>
    </location>
</feature>